<evidence type="ECO:0000256" key="6">
    <source>
        <dbReference type="PIRSR" id="PIRSR001399-3"/>
    </source>
</evidence>
<protein>
    <recommendedName>
        <fullName evidence="3">Catabolic 3-dehydroquinase</fullName>
        <shortName evidence="3">cDHQase</shortName>
        <ecNumber evidence="3">4.2.1.10</ecNumber>
    </recommendedName>
    <alternativeName>
        <fullName evidence="3">3-dehydroquinate dehydratase</fullName>
    </alternativeName>
</protein>
<dbReference type="GO" id="GO:0046279">
    <property type="term" value="P:3,4-dihydroxybenzoate biosynthetic process"/>
    <property type="evidence" value="ECO:0007669"/>
    <property type="project" value="UniProtKB-UniRule"/>
</dbReference>
<comment type="caution">
    <text evidence="7">The sequence shown here is derived from an EMBL/GenBank/DDBJ whole genome shotgun (WGS) entry which is preliminary data.</text>
</comment>
<sequence length="150" mass="16365">MSRRLLLINGPNLNLLGTREPQLYGSTTLQDVQNDAEKQASSLSATLESFQANSEGAIVDRIHAARGHVDAIIINAGAYTHTSVAIRDALVGVDIPFVEVHITNVHAREAFRHHSYLCDKAEAVICGLGVYGYTAAIEYSVKHLKLRTKL</sequence>
<dbReference type="Gene3D" id="3.40.50.9100">
    <property type="entry name" value="Dehydroquinase, class II"/>
    <property type="match status" value="1"/>
</dbReference>
<feature type="binding site" evidence="3 5">
    <location>
        <position position="112"/>
    </location>
    <ligand>
        <name>substrate</name>
    </ligand>
</feature>
<feature type="binding site" evidence="3 5">
    <location>
        <position position="75"/>
    </location>
    <ligand>
        <name>substrate</name>
    </ligand>
</feature>
<evidence type="ECO:0000256" key="5">
    <source>
        <dbReference type="PIRSR" id="PIRSR001399-2"/>
    </source>
</evidence>
<dbReference type="NCBIfam" id="NF003805">
    <property type="entry name" value="PRK05395.1-2"/>
    <property type="match status" value="1"/>
</dbReference>
<dbReference type="UniPathway" id="UPA00088">
    <property type="reaction ID" value="UER00178"/>
</dbReference>
<keyword evidence="8" id="KW-1185">Reference proteome</keyword>
<dbReference type="NCBIfam" id="TIGR01088">
    <property type="entry name" value="aroQ"/>
    <property type="match status" value="1"/>
</dbReference>
<evidence type="ECO:0000256" key="4">
    <source>
        <dbReference type="PIRSR" id="PIRSR001399-1"/>
    </source>
</evidence>
<dbReference type="NCBIfam" id="NF003806">
    <property type="entry name" value="PRK05395.1-3"/>
    <property type="match status" value="1"/>
</dbReference>
<dbReference type="GO" id="GO:0019631">
    <property type="term" value="P:quinate catabolic process"/>
    <property type="evidence" value="ECO:0007669"/>
    <property type="project" value="TreeGrafter"/>
</dbReference>
<keyword evidence="2 3" id="KW-0456">Lyase</keyword>
<feature type="active site" description="Proton donor" evidence="3 4">
    <location>
        <position position="101"/>
    </location>
</feature>
<dbReference type="OrthoDB" id="8191625at2759"/>
<dbReference type="NCBIfam" id="NF003807">
    <property type="entry name" value="PRK05395.1-4"/>
    <property type="match status" value="1"/>
</dbReference>
<dbReference type="Pfam" id="PF01220">
    <property type="entry name" value="DHquinase_II"/>
    <property type="match status" value="1"/>
</dbReference>
<dbReference type="GO" id="GO:0003855">
    <property type="term" value="F:3-dehydroquinate dehydratase activity"/>
    <property type="evidence" value="ECO:0007669"/>
    <property type="project" value="UniProtKB-UniRule"/>
</dbReference>
<dbReference type="HAMAP" id="MF_00169">
    <property type="entry name" value="AroQ"/>
    <property type="match status" value="1"/>
</dbReference>
<dbReference type="PIRSF" id="PIRSF001399">
    <property type="entry name" value="DHquinase_II"/>
    <property type="match status" value="1"/>
</dbReference>
<dbReference type="InterPro" id="IPR036441">
    <property type="entry name" value="DHquinase_II_sf"/>
</dbReference>
<dbReference type="PROSITE" id="PS01029">
    <property type="entry name" value="DEHYDROQUINASE_II"/>
    <property type="match status" value="1"/>
</dbReference>
<dbReference type="NCBIfam" id="NF003804">
    <property type="entry name" value="PRK05395.1-1"/>
    <property type="match status" value="1"/>
</dbReference>
<comment type="function">
    <text evidence="3">Is involved in the catabolism of quinate. Allows the utilization of quinate as carbon source via the beta-ketoadipate pathway.</text>
</comment>
<keyword evidence="1 3" id="KW-0672">Quinate metabolism</keyword>
<dbReference type="AlphaFoldDB" id="A0A8H5TUQ2"/>
<evidence type="ECO:0000313" key="8">
    <source>
        <dbReference type="Proteomes" id="UP000567885"/>
    </source>
</evidence>
<reference evidence="7 8" key="1">
    <citation type="submission" date="2020-05" db="EMBL/GenBank/DDBJ databases">
        <title>Identification and distribution of gene clusters putatively required for synthesis of sphingolipid metabolism inhibitors in phylogenetically diverse species of the filamentous fungus Fusarium.</title>
        <authorList>
            <person name="Kim H.-S."/>
            <person name="Busman M."/>
            <person name="Brown D.W."/>
            <person name="Divon H."/>
            <person name="Uhlig S."/>
            <person name="Proctor R.H."/>
        </authorList>
    </citation>
    <scope>NUCLEOTIDE SEQUENCE [LARGE SCALE GENOMIC DNA]</scope>
    <source>
        <strain evidence="7 8">NRRL 20693</strain>
    </source>
</reference>
<dbReference type="CDD" id="cd00466">
    <property type="entry name" value="DHQase_II"/>
    <property type="match status" value="1"/>
</dbReference>
<feature type="binding site" evidence="3 5">
    <location>
        <position position="88"/>
    </location>
    <ligand>
        <name>substrate</name>
    </ligand>
</feature>
<dbReference type="InterPro" id="IPR018509">
    <property type="entry name" value="DHquinase_II_CS"/>
</dbReference>
<gene>
    <name evidence="3" type="primary">qutE</name>
    <name evidence="7" type="ORF">FHETE_1627</name>
</gene>
<evidence type="ECO:0000256" key="3">
    <source>
        <dbReference type="HAMAP-Rule" id="MF_03136"/>
    </source>
</evidence>
<accession>A0A8H5TUQ2</accession>
<feature type="binding site" evidence="3 5">
    <location>
        <position position="81"/>
    </location>
    <ligand>
        <name>substrate</name>
    </ligand>
</feature>
<dbReference type="EC" id="4.2.1.10" evidence="3"/>
<evidence type="ECO:0000256" key="1">
    <source>
        <dbReference type="ARBA" id="ARBA00022911"/>
    </source>
</evidence>
<dbReference type="PANTHER" id="PTHR21272:SF3">
    <property type="entry name" value="CATABOLIC 3-DEHYDROQUINASE"/>
    <property type="match status" value="1"/>
</dbReference>
<feature type="binding site" evidence="3 5">
    <location>
        <begin position="102"/>
        <end position="103"/>
    </location>
    <ligand>
        <name>substrate</name>
    </ligand>
</feature>
<proteinExistence type="inferred from homology"/>
<name>A0A8H5TUQ2_FUSHE</name>
<comment type="similarity">
    <text evidence="3">Belongs to the type-II 3-dehydroquinase family.</text>
</comment>
<evidence type="ECO:0000256" key="2">
    <source>
        <dbReference type="ARBA" id="ARBA00023239"/>
    </source>
</evidence>
<dbReference type="EMBL" id="JAAGWQ010000025">
    <property type="protein sequence ID" value="KAF5677576.1"/>
    <property type="molecule type" value="Genomic_DNA"/>
</dbReference>
<comment type="pathway">
    <text evidence="3">Aromatic compound metabolism; 3,4-dihydroxybenzoate biosynthesis; 3,4-dihydroxybenzoate from 3-dehydroquinate: step 1/2.</text>
</comment>
<dbReference type="SUPFAM" id="SSF52304">
    <property type="entry name" value="Type II 3-dehydroquinate dehydratase"/>
    <property type="match status" value="1"/>
</dbReference>
<dbReference type="PANTHER" id="PTHR21272">
    <property type="entry name" value="CATABOLIC 3-DEHYDROQUINASE"/>
    <property type="match status" value="1"/>
</dbReference>
<feature type="active site" description="Proton acceptor" evidence="3 4">
    <location>
        <position position="24"/>
    </location>
</feature>
<feature type="site" description="Transition state stabilizer" evidence="3 6">
    <location>
        <position position="19"/>
    </location>
</feature>
<evidence type="ECO:0000313" key="7">
    <source>
        <dbReference type="EMBL" id="KAF5677576.1"/>
    </source>
</evidence>
<comment type="subunit">
    <text evidence="3">Homododecamer. Adopts a ring-like structure, composed of an arrangement of two hexameric rings stacked on top of one another.</text>
</comment>
<dbReference type="InterPro" id="IPR001874">
    <property type="entry name" value="DHquinase_II"/>
</dbReference>
<dbReference type="Proteomes" id="UP000567885">
    <property type="component" value="Unassembled WGS sequence"/>
</dbReference>
<comment type="catalytic activity">
    <reaction evidence="3">
        <text>3-dehydroquinate = 3-dehydroshikimate + H2O</text>
        <dbReference type="Rhea" id="RHEA:21096"/>
        <dbReference type="ChEBI" id="CHEBI:15377"/>
        <dbReference type="ChEBI" id="CHEBI:16630"/>
        <dbReference type="ChEBI" id="CHEBI:32364"/>
        <dbReference type="EC" id="4.2.1.10"/>
    </reaction>
</comment>
<organism evidence="7 8">
    <name type="scientific">Fusarium heterosporum</name>
    <dbReference type="NCBI Taxonomy" id="42747"/>
    <lineage>
        <taxon>Eukaryota</taxon>
        <taxon>Fungi</taxon>
        <taxon>Dikarya</taxon>
        <taxon>Ascomycota</taxon>
        <taxon>Pezizomycotina</taxon>
        <taxon>Sordariomycetes</taxon>
        <taxon>Hypocreomycetidae</taxon>
        <taxon>Hypocreales</taxon>
        <taxon>Nectriaceae</taxon>
        <taxon>Fusarium</taxon>
        <taxon>Fusarium heterosporum species complex</taxon>
    </lineage>
</organism>